<comment type="caution">
    <text evidence="3">The sequence shown here is derived from an EMBL/GenBank/DDBJ whole genome shotgun (WGS) entry which is preliminary data.</text>
</comment>
<dbReference type="InterPro" id="IPR049561">
    <property type="entry name" value="NSUN5_7_fdxn-like"/>
</dbReference>
<dbReference type="AlphaFoldDB" id="A0AAN8F695"/>
<feature type="domain" description="SAM-dependent MTase RsmB/NOP-type" evidence="2">
    <location>
        <begin position="80"/>
        <end position="233"/>
    </location>
</feature>
<dbReference type="GO" id="GO:0005730">
    <property type="term" value="C:nucleolus"/>
    <property type="evidence" value="ECO:0007669"/>
    <property type="project" value="TreeGrafter"/>
</dbReference>
<dbReference type="SUPFAM" id="SSF53335">
    <property type="entry name" value="S-adenosyl-L-methionine-dependent methyltransferases"/>
    <property type="match status" value="1"/>
</dbReference>
<dbReference type="Gene3D" id="3.30.70.1170">
    <property type="entry name" value="Sun protein, domain 3"/>
    <property type="match status" value="1"/>
</dbReference>
<evidence type="ECO:0000256" key="1">
    <source>
        <dbReference type="PROSITE-ProRule" id="PRU01023"/>
    </source>
</evidence>
<dbReference type="InterPro" id="IPR029063">
    <property type="entry name" value="SAM-dependent_MTases_sf"/>
</dbReference>
<organism evidence="3 4">
    <name type="scientific">Trichostrongylus colubriformis</name>
    <name type="common">Black scour worm</name>
    <dbReference type="NCBI Taxonomy" id="6319"/>
    <lineage>
        <taxon>Eukaryota</taxon>
        <taxon>Metazoa</taxon>
        <taxon>Ecdysozoa</taxon>
        <taxon>Nematoda</taxon>
        <taxon>Chromadorea</taxon>
        <taxon>Rhabditida</taxon>
        <taxon>Rhabditina</taxon>
        <taxon>Rhabditomorpha</taxon>
        <taxon>Strongyloidea</taxon>
        <taxon>Trichostrongylidae</taxon>
        <taxon>Trichostrongylus</taxon>
    </lineage>
</organism>
<evidence type="ECO:0000313" key="3">
    <source>
        <dbReference type="EMBL" id="KAK5965833.1"/>
    </source>
</evidence>
<name>A0AAN8F695_TRICO</name>
<keyword evidence="1" id="KW-0808">Transferase</keyword>
<evidence type="ECO:0000313" key="4">
    <source>
        <dbReference type="Proteomes" id="UP001331761"/>
    </source>
</evidence>
<keyword evidence="1" id="KW-0949">S-adenosyl-L-methionine</keyword>
<proteinExistence type="inferred from homology"/>
<dbReference type="InterPro" id="IPR001678">
    <property type="entry name" value="MeTrfase_RsmB-F_NOP2_dom"/>
</dbReference>
<keyword evidence="1" id="KW-0489">Methyltransferase</keyword>
<gene>
    <name evidence="3" type="ORF">GCK32_014140</name>
</gene>
<dbReference type="GO" id="GO:0070475">
    <property type="term" value="P:rRNA base methylation"/>
    <property type="evidence" value="ECO:0007669"/>
    <property type="project" value="TreeGrafter"/>
</dbReference>
<dbReference type="PANTHER" id="PTHR22807:SF4">
    <property type="entry name" value="28S RRNA (CYTOSINE-C(5))-METHYLTRANSFERASE"/>
    <property type="match status" value="1"/>
</dbReference>
<comment type="similarity">
    <text evidence="1">Belongs to the class I-like SAM-binding methyltransferase superfamily. RsmB/NOP family.</text>
</comment>
<dbReference type="PANTHER" id="PTHR22807">
    <property type="entry name" value="NOP2 YEAST -RELATED NOL1/NOP2/FMU SUN DOMAIN-CONTAINING"/>
    <property type="match status" value="1"/>
</dbReference>
<keyword evidence="1" id="KW-0694">RNA-binding</keyword>
<evidence type="ECO:0000259" key="2">
    <source>
        <dbReference type="PROSITE" id="PS51686"/>
    </source>
</evidence>
<sequence length="233" mass="26331">MFDDILKDPVVGQITSDPELNGDINLAYVLLYEFLAGAGLGRASPRLRGAIYKHTKAIHDKEKVLAQSGRGVVAIKEESDSSESAAFIPRYARINTLKWTSEEALERLRYEDWRVTYLSPEEDFVDRVASLAEDEVLVDPHVEGLLIFPHSNEFHRYWLVEQRYIILQDKASCLPAYLLAPPPGSHVFDTCAAPGMKTSHVAAMLGGTGIRGVIERLKLLRRYYRLRLVTLYK</sequence>
<dbReference type="Proteomes" id="UP001331761">
    <property type="component" value="Unassembled WGS sequence"/>
</dbReference>
<dbReference type="GO" id="GO:0008173">
    <property type="term" value="F:RNA methyltransferase activity"/>
    <property type="evidence" value="ECO:0007669"/>
    <property type="project" value="InterPro"/>
</dbReference>
<comment type="caution">
    <text evidence="1">Lacks conserved residue(s) required for the propagation of feature annotation.</text>
</comment>
<protein>
    <submittedName>
        <fullName evidence="3">Fe/B12 periplasmic-binding domain-containing protein</fullName>
    </submittedName>
</protein>
<dbReference type="InterPro" id="IPR023267">
    <property type="entry name" value="RCMT"/>
</dbReference>
<dbReference type="Gene3D" id="3.40.50.150">
    <property type="entry name" value="Vaccinia Virus protein VP39"/>
    <property type="match status" value="1"/>
</dbReference>
<dbReference type="Pfam" id="PF21148">
    <property type="entry name" value="NSUN5_fdxn-like"/>
    <property type="match status" value="1"/>
</dbReference>
<dbReference type="PROSITE" id="PS51686">
    <property type="entry name" value="SAM_MT_RSMB_NOP"/>
    <property type="match status" value="1"/>
</dbReference>
<keyword evidence="4" id="KW-1185">Reference proteome</keyword>
<dbReference type="GO" id="GO:0003723">
    <property type="term" value="F:RNA binding"/>
    <property type="evidence" value="ECO:0007669"/>
    <property type="project" value="UniProtKB-UniRule"/>
</dbReference>
<accession>A0AAN8F695</accession>
<dbReference type="EMBL" id="WIXE01024180">
    <property type="protein sequence ID" value="KAK5965833.1"/>
    <property type="molecule type" value="Genomic_DNA"/>
</dbReference>
<reference evidence="3 4" key="1">
    <citation type="submission" date="2019-10" db="EMBL/GenBank/DDBJ databases">
        <title>Assembly and Annotation for the nematode Trichostrongylus colubriformis.</title>
        <authorList>
            <person name="Martin J."/>
        </authorList>
    </citation>
    <scope>NUCLEOTIDE SEQUENCE [LARGE SCALE GENOMIC DNA]</scope>
    <source>
        <strain evidence="3">G859</strain>
        <tissue evidence="3">Whole worm</tissue>
    </source>
</reference>